<gene>
    <name evidence="1" type="ORF">FZC36_01175</name>
</gene>
<keyword evidence="2" id="KW-1185">Reference proteome</keyword>
<organism evidence="1 2">
    <name type="scientific">Candidatus Nesciobacter abundans</name>
    <dbReference type="NCBI Taxonomy" id="2601668"/>
    <lineage>
        <taxon>Bacteria</taxon>
        <taxon>Pseudomonadati</taxon>
        <taxon>Pseudomonadota</taxon>
        <taxon>Alphaproteobacteria</taxon>
        <taxon>Holosporales</taxon>
        <taxon>Holosporaceae</taxon>
        <taxon>Candidatus Nesciobacter</taxon>
    </lineage>
</organism>
<protein>
    <submittedName>
        <fullName evidence="1">Uncharacterized protein</fullName>
    </submittedName>
</protein>
<dbReference type="AlphaFoldDB" id="A0A5C0UG16"/>
<dbReference type="Proteomes" id="UP000324924">
    <property type="component" value="Chromosome"/>
</dbReference>
<sequence length="132" mass="15496">MIFRNNIPMKNILNGSVPSMHHRISVMSIKTSTENKLLSNEFCMTGEKFWGYIHSSSIVKKKNNVFDNFFVIISNISEKCLISSGFNWKNRYFQRYSRIQPINQNVGYVYVKDITENGLEQVSFNEQYFSFP</sequence>
<evidence type="ECO:0000313" key="2">
    <source>
        <dbReference type="Proteomes" id="UP000324924"/>
    </source>
</evidence>
<dbReference type="RefSeq" id="WP_148972169.1">
    <property type="nucleotide sequence ID" value="NZ_CP043314.1"/>
</dbReference>
<accession>A0A5C0UG16</accession>
<reference evidence="1 2" key="1">
    <citation type="submission" date="2019-08" db="EMBL/GenBank/DDBJ databases">
        <title>Highly reduced genomes of protist endosymbionts show evolutionary convergence.</title>
        <authorList>
            <person name="George E."/>
            <person name="Husnik F."/>
            <person name="Tashyreva D."/>
            <person name="Prokopchuk G."/>
            <person name="Horak A."/>
            <person name="Kwong W.K."/>
            <person name="Lukes J."/>
            <person name="Keeling P.J."/>
        </authorList>
    </citation>
    <scope>NUCLEOTIDE SEQUENCE [LARGE SCALE GENOMIC DNA]</scope>
    <source>
        <strain evidence="1">1604HC</strain>
    </source>
</reference>
<dbReference type="EMBL" id="CP043314">
    <property type="protein sequence ID" value="QEK39046.1"/>
    <property type="molecule type" value="Genomic_DNA"/>
</dbReference>
<evidence type="ECO:0000313" key="1">
    <source>
        <dbReference type="EMBL" id="QEK39046.1"/>
    </source>
</evidence>
<proteinExistence type="predicted"/>
<dbReference type="KEGG" id="nabu:FZC36_01175"/>
<name>A0A5C0UG16_9PROT</name>